<evidence type="ECO:0000256" key="9">
    <source>
        <dbReference type="SAM" id="Phobius"/>
    </source>
</evidence>
<dbReference type="Ensembl" id="ENSGMOT00000033108.1">
    <property type="protein sequence ID" value="ENSGMOP00000046906.1"/>
    <property type="gene ID" value="ENSGMOG00000032839.1"/>
</dbReference>
<dbReference type="AlphaFoldDB" id="A0A8C5BJB1"/>
<dbReference type="RefSeq" id="XP_030227992.1">
    <property type="nucleotide sequence ID" value="XM_030372132.1"/>
</dbReference>
<gene>
    <name evidence="12" type="primary">LOC115555326</name>
</gene>
<dbReference type="InterPro" id="IPR002000">
    <property type="entry name" value="Lysosome-assoc_membr_glycop"/>
</dbReference>
<sequence length="247" mass="26883">MEILPFCRGLFLLVASISLVRPSLLVDQHTSGHAGRYQPDLQPSQSVPDTGTYLLESTSGKLCLKVTMGLGYTVIIKKKSWYYNVDPSMLLVSGHCGTNAVTLSLTLPNNSASLQLTYSLVDSVSYVSKLSAHISPQPACNGCSSGTYPGELSNISLFQVPPGESYQCSSQILLVMTEELQVRLVPLKIQAFKVPDGGYGQEVMCPEDYNSAVIPTILWATAFGLLLIAVLSYLLVKDRRRAGYQRL</sequence>
<protein>
    <submittedName>
        <fullName evidence="12">Lysosome-associated membrane glycoprotein 3-like</fullName>
    </submittedName>
</protein>
<evidence type="ECO:0000256" key="8">
    <source>
        <dbReference type="PROSITE-ProRule" id="PRU00740"/>
    </source>
</evidence>
<dbReference type="GeneTree" id="ENSGT00950000182899"/>
<organism evidence="12 13">
    <name type="scientific">Gadus morhua</name>
    <name type="common">Atlantic cod</name>
    <dbReference type="NCBI Taxonomy" id="8049"/>
    <lineage>
        <taxon>Eukaryota</taxon>
        <taxon>Metazoa</taxon>
        <taxon>Chordata</taxon>
        <taxon>Craniata</taxon>
        <taxon>Vertebrata</taxon>
        <taxon>Euteleostomi</taxon>
        <taxon>Actinopterygii</taxon>
        <taxon>Neopterygii</taxon>
        <taxon>Teleostei</taxon>
        <taxon>Neoteleostei</taxon>
        <taxon>Acanthomorphata</taxon>
        <taxon>Zeiogadaria</taxon>
        <taxon>Gadariae</taxon>
        <taxon>Gadiformes</taxon>
        <taxon>Gadoidei</taxon>
        <taxon>Gadidae</taxon>
        <taxon>Gadus</taxon>
    </lineage>
</organism>
<evidence type="ECO:0000256" key="4">
    <source>
        <dbReference type="ARBA" id="ARBA00022753"/>
    </source>
</evidence>
<dbReference type="PANTHER" id="PTHR11506:SF30">
    <property type="entry name" value="LYSOSOME-ASSOCIATED MEMBRANE GLYCOPROTEIN 3"/>
    <property type="match status" value="1"/>
</dbReference>
<dbReference type="Gene3D" id="2.40.160.110">
    <property type="match status" value="1"/>
</dbReference>
<reference evidence="12" key="1">
    <citation type="submission" date="2025-08" db="UniProtKB">
        <authorList>
            <consortium name="Ensembl"/>
        </authorList>
    </citation>
    <scope>IDENTIFICATION</scope>
</reference>
<evidence type="ECO:0000256" key="6">
    <source>
        <dbReference type="ARBA" id="ARBA00023136"/>
    </source>
</evidence>
<keyword evidence="8" id="KW-0458">Lysosome</keyword>
<keyword evidence="3 10" id="KW-0732">Signal</keyword>
<dbReference type="GO" id="GO:0005886">
    <property type="term" value="C:plasma membrane"/>
    <property type="evidence" value="ECO:0007669"/>
    <property type="project" value="TreeGrafter"/>
</dbReference>
<name>A0A8C5BJB1_GADMO</name>
<comment type="caution">
    <text evidence="8">Lacks conserved residue(s) required for the propagation of feature annotation.</text>
</comment>
<dbReference type="OrthoDB" id="9428839at2759"/>
<dbReference type="Pfam" id="PF01299">
    <property type="entry name" value="Lamp2-like_luminal"/>
    <property type="match status" value="1"/>
</dbReference>
<reference evidence="12" key="2">
    <citation type="submission" date="2025-09" db="UniProtKB">
        <authorList>
            <consortium name="Ensembl"/>
        </authorList>
    </citation>
    <scope>IDENTIFICATION</scope>
</reference>
<proteinExistence type="inferred from homology"/>
<comment type="subcellular location">
    <subcellularLocation>
        <location evidence="1">Endosome membrane</location>
        <topology evidence="1">Single-pass type I membrane protein</topology>
    </subcellularLocation>
    <subcellularLocation>
        <location evidence="8">Lysosome membrane</location>
        <topology evidence="8">Single-pass type I membrane protein</topology>
    </subcellularLocation>
</comment>
<keyword evidence="5 9" id="KW-1133">Transmembrane helix</keyword>
<feature type="chain" id="PRO_5047162622" evidence="10">
    <location>
        <begin position="23"/>
        <end position="247"/>
    </location>
</feature>
<comment type="similarity">
    <text evidence="8">Belongs to the LAMP family.</text>
</comment>
<keyword evidence="13" id="KW-1185">Reference proteome</keyword>
<dbReference type="OMA" id="GPEVECW"/>
<evidence type="ECO:0000256" key="7">
    <source>
        <dbReference type="ARBA" id="ARBA00023180"/>
    </source>
</evidence>
<dbReference type="InterPro" id="IPR048528">
    <property type="entry name" value="Lamp2-like_luminal"/>
</dbReference>
<evidence type="ECO:0000256" key="5">
    <source>
        <dbReference type="ARBA" id="ARBA00022989"/>
    </source>
</evidence>
<evidence type="ECO:0000256" key="3">
    <source>
        <dbReference type="ARBA" id="ARBA00022729"/>
    </source>
</evidence>
<keyword evidence="6 8" id="KW-0472">Membrane</keyword>
<evidence type="ECO:0000256" key="1">
    <source>
        <dbReference type="ARBA" id="ARBA00004530"/>
    </source>
</evidence>
<dbReference type="GeneID" id="115555326"/>
<evidence type="ECO:0000256" key="10">
    <source>
        <dbReference type="SAM" id="SignalP"/>
    </source>
</evidence>
<keyword evidence="4" id="KW-0967">Endosome</keyword>
<dbReference type="GO" id="GO:0072594">
    <property type="term" value="P:establishment of protein localization to organelle"/>
    <property type="evidence" value="ECO:0007669"/>
    <property type="project" value="TreeGrafter"/>
</dbReference>
<dbReference type="PROSITE" id="PS51407">
    <property type="entry name" value="LAMP_3"/>
    <property type="match status" value="1"/>
</dbReference>
<evidence type="ECO:0000259" key="11">
    <source>
        <dbReference type="Pfam" id="PF01299"/>
    </source>
</evidence>
<keyword evidence="8" id="KW-1015">Disulfide bond</keyword>
<dbReference type="GO" id="GO:0031902">
    <property type="term" value="C:late endosome membrane"/>
    <property type="evidence" value="ECO:0007669"/>
    <property type="project" value="TreeGrafter"/>
</dbReference>
<evidence type="ECO:0000256" key="2">
    <source>
        <dbReference type="ARBA" id="ARBA00022692"/>
    </source>
</evidence>
<feature type="transmembrane region" description="Helical" evidence="9">
    <location>
        <begin position="217"/>
        <end position="236"/>
    </location>
</feature>
<dbReference type="PRINTS" id="PR00336">
    <property type="entry name" value="LYSASSOCTDMP"/>
</dbReference>
<keyword evidence="2 8" id="KW-0812">Transmembrane</keyword>
<accession>A0A8C5BJB1</accession>
<feature type="domain" description="Lysosome-associated membrane glycoprotein 2-like luminal" evidence="11">
    <location>
        <begin position="48"/>
        <end position="194"/>
    </location>
</feature>
<dbReference type="PANTHER" id="PTHR11506">
    <property type="entry name" value="LYSOSOME-ASSOCIATED MEMBRANE GLYCOPROTEIN"/>
    <property type="match status" value="1"/>
</dbReference>
<evidence type="ECO:0000313" key="13">
    <source>
        <dbReference type="Proteomes" id="UP000694546"/>
    </source>
</evidence>
<dbReference type="Proteomes" id="UP000694546">
    <property type="component" value="Chromosome 12"/>
</dbReference>
<feature type="signal peptide" evidence="10">
    <location>
        <begin position="1"/>
        <end position="22"/>
    </location>
</feature>
<dbReference type="GO" id="GO:0005765">
    <property type="term" value="C:lysosomal membrane"/>
    <property type="evidence" value="ECO:0007669"/>
    <property type="project" value="TreeGrafter"/>
</dbReference>
<evidence type="ECO:0000313" key="12">
    <source>
        <dbReference type="Ensembl" id="ENSGMOP00000046906.1"/>
    </source>
</evidence>
<keyword evidence="7" id="KW-0325">Glycoprotein</keyword>
<feature type="disulfide bond" evidence="8">
    <location>
        <begin position="168"/>
        <end position="205"/>
    </location>
</feature>